<evidence type="ECO:0008006" key="3">
    <source>
        <dbReference type="Google" id="ProtNLM"/>
    </source>
</evidence>
<accession>A0A1N6KDZ4</accession>
<dbReference type="OrthoDB" id="337762at2"/>
<dbReference type="STRING" id="536979.SAMN04488055_5669"/>
<dbReference type="EMBL" id="FSRA01000002">
    <property type="protein sequence ID" value="SIO54800.1"/>
    <property type="molecule type" value="Genomic_DNA"/>
</dbReference>
<sequence>MNNLQAGTAQVDITPPLEVGLLTSSVKGLYEPFQSVRLPLKARILVLKSGEDILALVSLDLLALNDTAVGGWHNFKKALSDIIPIEKIIITCTHTHNAPESVALSDLYLDAAYRKWLSRIQDGIKNAILQAAIATKPCSVAMASSKLEGYSMQRRIPTPEGIIMSDSIQPVAPALLNREPVDRRVRSVIFQDATGHVIATLVHAICHPVHEMCMPHISAEFPGEMCLALEANGENGMPIFLNGAAGDINPPTVSEGPAFAQRHGNALAELVQEQGRLFVESSGFRSVHEEIKMPVRNEVKLANDRDALARLNVISIGPLAIVFIPGEPFVETALAIEKESPFKHTIVAAYAENTIGYIPTLQASREGGYEAGPGKWSFLEKGTDALITKEALRLLKELFNQER</sequence>
<dbReference type="AlphaFoldDB" id="A0A1N6KDZ4"/>
<gene>
    <name evidence="1" type="ORF">SAMN04488055_5669</name>
</gene>
<evidence type="ECO:0000313" key="1">
    <source>
        <dbReference type="EMBL" id="SIO54800.1"/>
    </source>
</evidence>
<evidence type="ECO:0000313" key="2">
    <source>
        <dbReference type="Proteomes" id="UP000185003"/>
    </source>
</evidence>
<dbReference type="Proteomes" id="UP000185003">
    <property type="component" value="Unassembled WGS sequence"/>
</dbReference>
<keyword evidence="2" id="KW-1185">Reference proteome</keyword>
<proteinExistence type="predicted"/>
<dbReference type="RefSeq" id="WP_143197620.1">
    <property type="nucleotide sequence ID" value="NZ_FSRA01000002.1"/>
</dbReference>
<name>A0A1N6KDZ4_9BACT</name>
<organism evidence="1 2">
    <name type="scientific">Chitinophaga niabensis</name>
    <dbReference type="NCBI Taxonomy" id="536979"/>
    <lineage>
        <taxon>Bacteria</taxon>
        <taxon>Pseudomonadati</taxon>
        <taxon>Bacteroidota</taxon>
        <taxon>Chitinophagia</taxon>
        <taxon>Chitinophagales</taxon>
        <taxon>Chitinophagaceae</taxon>
        <taxon>Chitinophaga</taxon>
    </lineage>
</organism>
<reference evidence="1 2" key="1">
    <citation type="submission" date="2016-11" db="EMBL/GenBank/DDBJ databases">
        <authorList>
            <person name="Jaros S."/>
            <person name="Januszkiewicz K."/>
            <person name="Wedrychowicz H."/>
        </authorList>
    </citation>
    <scope>NUCLEOTIDE SEQUENCE [LARGE SCALE GENOMIC DNA]</scope>
    <source>
        <strain evidence="1 2">DSM 24787</strain>
    </source>
</reference>
<protein>
    <recommendedName>
        <fullName evidence="3">Neutral/alkaline non-lysosomal ceramidase, N-terminal</fullName>
    </recommendedName>
</protein>